<dbReference type="EMBL" id="LYPB01000058">
    <property type="protein sequence ID" value="OAS19245.1"/>
    <property type="molecule type" value="Genomic_DNA"/>
</dbReference>
<dbReference type="STRING" id="1850517.A8708_26400"/>
<accession>A0A198ADT0</accession>
<reference evidence="1 2" key="1">
    <citation type="submission" date="2016-05" db="EMBL/GenBank/DDBJ databases">
        <title>Paenibacillus sp. 1ZS3-15 nov., isolated from the rhizosphere soil.</title>
        <authorList>
            <person name="Zhang X.X."/>
            <person name="Zhang J."/>
        </authorList>
    </citation>
    <scope>NUCLEOTIDE SEQUENCE [LARGE SCALE GENOMIC DNA]</scope>
    <source>
        <strain evidence="1 2">1ZS3-15</strain>
    </source>
</reference>
<protein>
    <submittedName>
        <fullName evidence="1">Uncharacterized protein</fullName>
    </submittedName>
</protein>
<dbReference type="RefSeq" id="WP_068663643.1">
    <property type="nucleotide sequence ID" value="NZ_LYPB01000058.1"/>
</dbReference>
<proteinExistence type="predicted"/>
<keyword evidence="2" id="KW-1185">Reference proteome</keyword>
<evidence type="ECO:0000313" key="1">
    <source>
        <dbReference type="EMBL" id="OAS19245.1"/>
    </source>
</evidence>
<dbReference type="OrthoDB" id="2521893at2"/>
<evidence type="ECO:0000313" key="2">
    <source>
        <dbReference type="Proteomes" id="UP000078454"/>
    </source>
</evidence>
<comment type="caution">
    <text evidence="1">The sequence shown here is derived from an EMBL/GenBank/DDBJ whole genome shotgun (WGS) entry which is preliminary data.</text>
</comment>
<dbReference type="AlphaFoldDB" id="A0A198ADT0"/>
<sequence length="471" mass="51294">MAYMQPIRGIMEPIPINTFGGVYAADDKGFSLNDGMATDGYNMSYLNYPAMGIRPGYSLLGTAFGSKVQGVGSWKATEVHAIVNGAWQRFNGTSWVSVTGTSTGLSTSADPSWTNTQGNLSAMSLFMANGVDQLRYYDGTTVTTNTAAPAGANFITQHDNRMYAAVGNTVHYCGLRTPNNWTAVNDAGQIVAETETGENISGMVAGPKRLTIFKPNAIFDLFGTGPKEFTFVRSANDLGAINNKSILTVAGIIYFIHDTGVYSYIGSGRPRKDFSQAIYNYIKRINPSAKNKCSLGTDGTNLYVSIPLDNATEANTILEYNPDRGVWNVWKGYSPTMFVNINTDLYIANVDGSVRKVGGSTDNGAAITWKWVSKPFAEASITQRKIWYNLWTYSDFTPGSSMTASLSKDLTGDSNWYQIKNISATTGLQNSRTVVPTGNVANSNFLRLKLEGVGPVTTYEISRQLRKMPYK</sequence>
<gene>
    <name evidence="1" type="ORF">A8708_26400</name>
</gene>
<dbReference type="Proteomes" id="UP000078454">
    <property type="component" value="Unassembled WGS sequence"/>
</dbReference>
<organism evidence="1 2">
    <name type="scientific">Paenibacillus oryzisoli</name>
    <dbReference type="NCBI Taxonomy" id="1850517"/>
    <lineage>
        <taxon>Bacteria</taxon>
        <taxon>Bacillati</taxon>
        <taxon>Bacillota</taxon>
        <taxon>Bacilli</taxon>
        <taxon>Bacillales</taxon>
        <taxon>Paenibacillaceae</taxon>
        <taxon>Paenibacillus</taxon>
    </lineage>
</organism>
<name>A0A198ADT0_9BACL</name>